<dbReference type="GO" id="GO:0016020">
    <property type="term" value="C:membrane"/>
    <property type="evidence" value="ECO:0007669"/>
    <property type="project" value="UniProtKB-SubCell"/>
</dbReference>
<reference evidence="8 9" key="1">
    <citation type="submission" date="2022-12" db="EMBL/GenBank/DDBJ databases">
        <title>Chromosome-level genome assembly of true bugs.</title>
        <authorList>
            <person name="Ma L."/>
            <person name="Li H."/>
        </authorList>
    </citation>
    <scope>NUCLEOTIDE SEQUENCE [LARGE SCALE GENOMIC DNA]</scope>
    <source>
        <strain evidence="8">Lab_2022b</strain>
    </source>
</reference>
<keyword evidence="4" id="KW-0571">Peptide transport</keyword>
<accession>A0AAW1D8H5</accession>
<name>A0AAW1D8H5_9HEMI</name>
<keyword evidence="6 7" id="KW-0472">Membrane</keyword>
<comment type="caution">
    <text evidence="8">The sequence shown here is derived from an EMBL/GenBank/DDBJ whole genome shotgun (WGS) entry which is preliminary data.</text>
</comment>
<feature type="transmembrane region" description="Helical" evidence="7">
    <location>
        <begin position="90"/>
        <end position="111"/>
    </location>
</feature>
<proteinExistence type="inferred from homology"/>
<feature type="transmembrane region" description="Helical" evidence="7">
    <location>
        <begin position="614"/>
        <end position="635"/>
    </location>
</feature>
<comment type="similarity">
    <text evidence="2">Belongs to the major facilitator superfamily. Proton-dependent oligopeptide transporter (POT/PTR) (TC 2.A.17) family.</text>
</comment>
<feature type="transmembrane region" description="Helical" evidence="7">
    <location>
        <begin position="162"/>
        <end position="181"/>
    </location>
</feature>
<sequence>MAVEDEESVKSGKYNCPKPVIVLCIVYGIVLGLHYSLLVAKPLYVTEDLLMGRSMGTFLSHFPSGVRLMGGIIAAVLADSYYGKYKVMATSYVLVFFIPGPLTIISTFHALDLNTRITLYLVGVITDLLVGFGSVVHPAFIAEQFKMPQQEATLETYYMFDYFYYNLCVAILEFVTLEYTFEISCFGGPKCYQILYISYYIVYGIATLLFVIMKRWYIIRMPERSVMTDAVKCIWIAMINRRKSRDASLQVEHSHWLDWADCFDKQWRDDLRRIGKILTMLFPYFVYYFLYSQMNTLWIYQACRLNGRLFNKWTMKPSQVETLNPIVILFFAPIVEYVLNPFFDRIKFLNTPLQRIGFAYILTIFSFIMAATLQIYIDKNNSPMFTDDKAQFRVFNALNCSVHINSSWLTGILEPYEVIQELKIETKDVIYTEMEVMYPNGTIWRGTVEAKGGKGINYVIGNDGLIKLQQELDNTHLASLRPSALLICTYNCAGTFYLKYGHHTSQIYNLEDIQDNAFTITLKCAGTWQFFIDGNFINEFQIGDGGLYGIIIYKQMNNNNKYNIKVNTLIKPNSISIVWIFPQYITITISEIFLYVATNMFVYTQAPPSMRSIVRGLFTAGNSLAQMLLGALSLIRIPEVIWFFSLAFALLIATVIHVIMAKKYKYQIPHD</sequence>
<feature type="transmembrane region" description="Helical" evidence="7">
    <location>
        <begin position="58"/>
        <end position="78"/>
    </location>
</feature>
<gene>
    <name evidence="8" type="ORF">O3M35_008315</name>
</gene>
<keyword evidence="4" id="KW-0653">Protein transport</keyword>
<feature type="transmembrane region" description="Helical" evidence="7">
    <location>
        <begin position="193"/>
        <end position="212"/>
    </location>
</feature>
<keyword evidence="9" id="KW-1185">Reference proteome</keyword>
<feature type="transmembrane region" description="Helical" evidence="7">
    <location>
        <begin position="323"/>
        <end position="343"/>
    </location>
</feature>
<keyword evidence="5 7" id="KW-1133">Transmembrane helix</keyword>
<keyword evidence="3 7" id="KW-0812">Transmembrane</keyword>
<evidence type="ECO:0000256" key="5">
    <source>
        <dbReference type="ARBA" id="ARBA00022989"/>
    </source>
</evidence>
<evidence type="ECO:0000256" key="4">
    <source>
        <dbReference type="ARBA" id="ARBA00022856"/>
    </source>
</evidence>
<dbReference type="InterPro" id="IPR036259">
    <property type="entry name" value="MFS_trans_sf"/>
</dbReference>
<feature type="transmembrane region" description="Helical" evidence="7">
    <location>
        <begin position="641"/>
        <end position="660"/>
    </location>
</feature>
<evidence type="ECO:0000256" key="2">
    <source>
        <dbReference type="ARBA" id="ARBA00005982"/>
    </source>
</evidence>
<dbReference type="GO" id="GO:0022857">
    <property type="term" value="F:transmembrane transporter activity"/>
    <property type="evidence" value="ECO:0007669"/>
    <property type="project" value="InterPro"/>
</dbReference>
<dbReference type="Proteomes" id="UP001461498">
    <property type="component" value="Unassembled WGS sequence"/>
</dbReference>
<dbReference type="Pfam" id="PF00854">
    <property type="entry name" value="PTR2"/>
    <property type="match status" value="2"/>
</dbReference>
<protein>
    <submittedName>
        <fullName evidence="8">Uncharacterized protein</fullName>
    </submittedName>
</protein>
<dbReference type="PANTHER" id="PTHR11654">
    <property type="entry name" value="OLIGOPEPTIDE TRANSPORTER-RELATED"/>
    <property type="match status" value="1"/>
</dbReference>
<dbReference type="GO" id="GO:0015833">
    <property type="term" value="P:peptide transport"/>
    <property type="evidence" value="ECO:0007669"/>
    <property type="project" value="UniProtKB-KW"/>
</dbReference>
<feature type="transmembrane region" description="Helical" evidence="7">
    <location>
        <begin position="355"/>
        <end position="377"/>
    </location>
</feature>
<evidence type="ECO:0000256" key="1">
    <source>
        <dbReference type="ARBA" id="ARBA00004141"/>
    </source>
</evidence>
<dbReference type="SUPFAM" id="SSF103473">
    <property type="entry name" value="MFS general substrate transporter"/>
    <property type="match status" value="1"/>
</dbReference>
<evidence type="ECO:0000256" key="7">
    <source>
        <dbReference type="SAM" id="Phobius"/>
    </source>
</evidence>
<dbReference type="EMBL" id="JAPXFL010000005">
    <property type="protein sequence ID" value="KAK9506363.1"/>
    <property type="molecule type" value="Genomic_DNA"/>
</dbReference>
<comment type="subcellular location">
    <subcellularLocation>
        <location evidence="1">Membrane</location>
        <topology evidence="1">Multi-pass membrane protein</topology>
    </subcellularLocation>
</comment>
<feature type="transmembrane region" description="Helical" evidence="7">
    <location>
        <begin position="274"/>
        <end position="291"/>
    </location>
</feature>
<evidence type="ECO:0000256" key="3">
    <source>
        <dbReference type="ARBA" id="ARBA00022692"/>
    </source>
</evidence>
<dbReference type="InterPro" id="IPR000109">
    <property type="entry name" value="POT_fam"/>
</dbReference>
<evidence type="ECO:0000256" key="6">
    <source>
        <dbReference type="ARBA" id="ARBA00023136"/>
    </source>
</evidence>
<keyword evidence="4" id="KW-0813">Transport</keyword>
<organism evidence="8 9">
    <name type="scientific">Rhynocoris fuscipes</name>
    <dbReference type="NCBI Taxonomy" id="488301"/>
    <lineage>
        <taxon>Eukaryota</taxon>
        <taxon>Metazoa</taxon>
        <taxon>Ecdysozoa</taxon>
        <taxon>Arthropoda</taxon>
        <taxon>Hexapoda</taxon>
        <taxon>Insecta</taxon>
        <taxon>Pterygota</taxon>
        <taxon>Neoptera</taxon>
        <taxon>Paraneoptera</taxon>
        <taxon>Hemiptera</taxon>
        <taxon>Heteroptera</taxon>
        <taxon>Panheteroptera</taxon>
        <taxon>Cimicomorpha</taxon>
        <taxon>Reduviidae</taxon>
        <taxon>Harpactorinae</taxon>
        <taxon>Harpactorini</taxon>
        <taxon>Rhynocoris</taxon>
    </lineage>
</organism>
<feature type="transmembrane region" description="Helical" evidence="7">
    <location>
        <begin position="20"/>
        <end position="38"/>
    </location>
</feature>
<feature type="transmembrane region" description="Helical" evidence="7">
    <location>
        <begin position="117"/>
        <end position="141"/>
    </location>
</feature>
<dbReference type="Gene3D" id="1.20.1250.20">
    <property type="entry name" value="MFS general substrate transporter like domains"/>
    <property type="match status" value="2"/>
</dbReference>
<evidence type="ECO:0000313" key="8">
    <source>
        <dbReference type="EMBL" id="KAK9506363.1"/>
    </source>
</evidence>
<dbReference type="AlphaFoldDB" id="A0AAW1D8H5"/>
<feature type="transmembrane region" description="Helical" evidence="7">
    <location>
        <begin position="577"/>
        <end position="602"/>
    </location>
</feature>
<evidence type="ECO:0000313" key="9">
    <source>
        <dbReference type="Proteomes" id="UP001461498"/>
    </source>
</evidence>